<comment type="caution">
    <text evidence="1">The sequence shown here is derived from an EMBL/GenBank/DDBJ whole genome shotgun (WGS) entry which is preliminary data.</text>
</comment>
<evidence type="ECO:0000313" key="1">
    <source>
        <dbReference type="EMBL" id="MPN28977.1"/>
    </source>
</evidence>
<protein>
    <submittedName>
        <fullName evidence="1">Uncharacterized protein</fullName>
    </submittedName>
</protein>
<dbReference type="EMBL" id="VSSQ01079449">
    <property type="protein sequence ID" value="MPN28977.1"/>
    <property type="molecule type" value="Genomic_DNA"/>
</dbReference>
<sequence>MLMNNLMIQGQTAGKRNNWFLIAFGAAGNANRCFAADALAVEATFSSDHQTGIGYQALQLQRVNHNLHTGF</sequence>
<dbReference type="AlphaFoldDB" id="A0A645GQ19"/>
<organism evidence="1">
    <name type="scientific">bioreactor metagenome</name>
    <dbReference type="NCBI Taxonomy" id="1076179"/>
    <lineage>
        <taxon>unclassified sequences</taxon>
        <taxon>metagenomes</taxon>
        <taxon>ecological metagenomes</taxon>
    </lineage>
</organism>
<proteinExistence type="predicted"/>
<accession>A0A645GQ19</accession>
<gene>
    <name evidence="1" type="ORF">SDC9_176424</name>
</gene>
<name>A0A645GQ19_9ZZZZ</name>
<reference evidence="1" key="1">
    <citation type="submission" date="2019-08" db="EMBL/GenBank/DDBJ databases">
        <authorList>
            <person name="Kucharzyk K."/>
            <person name="Murdoch R.W."/>
            <person name="Higgins S."/>
            <person name="Loffler F."/>
        </authorList>
    </citation>
    <scope>NUCLEOTIDE SEQUENCE</scope>
</reference>